<keyword evidence="3" id="KW-0812">Transmembrane</keyword>
<comment type="caution">
    <text evidence="4">The sequence shown here is derived from an EMBL/GenBank/DDBJ whole genome shotgun (WGS) entry which is preliminary data.</text>
</comment>
<feature type="transmembrane region" description="Helical" evidence="3">
    <location>
        <begin position="116"/>
        <end position="139"/>
    </location>
</feature>
<evidence type="ECO:0000313" key="5">
    <source>
        <dbReference type="Proteomes" id="UP001595616"/>
    </source>
</evidence>
<dbReference type="Proteomes" id="UP001595616">
    <property type="component" value="Unassembled WGS sequence"/>
</dbReference>
<keyword evidence="1 2" id="KW-0808">Transferase</keyword>
<dbReference type="RefSeq" id="WP_379836490.1">
    <property type="nucleotide sequence ID" value="NZ_JBHRYQ010000001.1"/>
</dbReference>
<keyword evidence="5" id="KW-1185">Reference proteome</keyword>
<keyword evidence="3" id="KW-1133">Transmembrane helix</keyword>
<sequence length="255" mass="29299">MPKLSEKDRFIDFSDYGRPAAQFIVRKLIHTKISAIEYTIAFGIVGLVAIYCIYNSYFYLAAPLLILKSILDAADGEVARVKKTPSYTGRYLDSIFDIILNFILLAVIAHITLTPYWVAFLAFVCIQIQGTLYNFYYVILRNKSEGGDQTSKVFEKKAPRAFPQESQKTVNFLFGLFTLLYGVFDRFVYSLDRKASKSDRFPNWFMSALSFYGLGFQLLAVAVFLVLDLSQYIIPYFIMSTVAFPFFILVRKIKY</sequence>
<dbReference type="InterPro" id="IPR000462">
    <property type="entry name" value="CDP-OH_P_trans"/>
</dbReference>
<protein>
    <submittedName>
        <fullName evidence="4">CDP-alcohol phosphatidyltransferase family protein</fullName>
        <ecNumber evidence="4">2.7.8.-</ecNumber>
    </submittedName>
</protein>
<keyword evidence="3" id="KW-0472">Membrane</keyword>
<dbReference type="Gene3D" id="1.20.120.1760">
    <property type="match status" value="1"/>
</dbReference>
<dbReference type="InterPro" id="IPR043130">
    <property type="entry name" value="CDP-OH_PTrfase_TM_dom"/>
</dbReference>
<evidence type="ECO:0000256" key="1">
    <source>
        <dbReference type="ARBA" id="ARBA00022679"/>
    </source>
</evidence>
<dbReference type="EC" id="2.7.8.-" evidence="4"/>
<feature type="transmembrane region" description="Helical" evidence="3">
    <location>
        <begin position="91"/>
        <end position="109"/>
    </location>
</feature>
<feature type="transmembrane region" description="Helical" evidence="3">
    <location>
        <begin position="233"/>
        <end position="250"/>
    </location>
</feature>
<name>A0ABV7YTW4_9BACT</name>
<feature type="transmembrane region" description="Helical" evidence="3">
    <location>
        <begin position="170"/>
        <end position="189"/>
    </location>
</feature>
<evidence type="ECO:0000256" key="2">
    <source>
        <dbReference type="RuleBase" id="RU003750"/>
    </source>
</evidence>
<comment type="similarity">
    <text evidence="2">Belongs to the CDP-alcohol phosphatidyltransferase class-I family.</text>
</comment>
<reference evidence="5" key="1">
    <citation type="journal article" date="2019" name="Int. J. Syst. Evol. Microbiol.">
        <title>The Global Catalogue of Microorganisms (GCM) 10K type strain sequencing project: providing services to taxonomists for standard genome sequencing and annotation.</title>
        <authorList>
            <consortium name="The Broad Institute Genomics Platform"/>
            <consortium name="The Broad Institute Genome Sequencing Center for Infectious Disease"/>
            <person name="Wu L."/>
            <person name="Ma J."/>
        </authorList>
    </citation>
    <scope>NUCLEOTIDE SEQUENCE [LARGE SCALE GENOMIC DNA]</scope>
    <source>
        <strain evidence="5">CECT 7956</strain>
    </source>
</reference>
<dbReference type="InterPro" id="IPR048254">
    <property type="entry name" value="CDP_ALCOHOL_P_TRANSF_CS"/>
</dbReference>
<dbReference type="GO" id="GO:0016740">
    <property type="term" value="F:transferase activity"/>
    <property type="evidence" value="ECO:0007669"/>
    <property type="project" value="UniProtKB-KW"/>
</dbReference>
<gene>
    <name evidence="4" type="ORF">ACFOOI_07000</name>
</gene>
<proteinExistence type="inferred from homology"/>
<evidence type="ECO:0000313" key="4">
    <source>
        <dbReference type="EMBL" id="MFC3810391.1"/>
    </source>
</evidence>
<feature type="transmembrane region" description="Helical" evidence="3">
    <location>
        <begin position="35"/>
        <end position="57"/>
    </location>
</feature>
<organism evidence="4 5">
    <name type="scientific">Lacihabitans lacunae</name>
    <dbReference type="NCBI Taxonomy" id="1028214"/>
    <lineage>
        <taxon>Bacteria</taxon>
        <taxon>Pseudomonadati</taxon>
        <taxon>Bacteroidota</taxon>
        <taxon>Cytophagia</taxon>
        <taxon>Cytophagales</taxon>
        <taxon>Leadbetterellaceae</taxon>
        <taxon>Lacihabitans</taxon>
    </lineage>
</organism>
<dbReference type="EMBL" id="JBHRYQ010000001">
    <property type="protein sequence ID" value="MFC3810391.1"/>
    <property type="molecule type" value="Genomic_DNA"/>
</dbReference>
<evidence type="ECO:0000256" key="3">
    <source>
        <dbReference type="SAM" id="Phobius"/>
    </source>
</evidence>
<dbReference type="Pfam" id="PF01066">
    <property type="entry name" value="CDP-OH_P_transf"/>
    <property type="match status" value="1"/>
</dbReference>
<feature type="transmembrane region" description="Helical" evidence="3">
    <location>
        <begin position="201"/>
        <end position="227"/>
    </location>
</feature>
<dbReference type="PROSITE" id="PS00379">
    <property type="entry name" value="CDP_ALCOHOL_P_TRANSF"/>
    <property type="match status" value="1"/>
</dbReference>
<accession>A0ABV7YTW4</accession>